<sequence length="131" mass="13634">MSWVQTIADGIGAAFDFVRPALISIPPLIMVCSIMQRPGMSAIALAAAIIRRLPEAGINTDALDDGSQNKVTAFVRILAEEIVNEIKNNARVDVAIPPGVLTSFGTGANSGGPVSVFSTNTTPTVTNGIVR</sequence>
<reference evidence="1" key="1">
    <citation type="journal article" date="2021" name="Proc. Natl. Acad. Sci. U.S.A.">
        <title>A Catalog of Tens of Thousands of Viruses from Human Metagenomes Reveals Hidden Associations with Chronic Diseases.</title>
        <authorList>
            <person name="Tisza M.J."/>
            <person name="Buck C.B."/>
        </authorList>
    </citation>
    <scope>NUCLEOTIDE SEQUENCE</scope>
    <source>
        <strain evidence="1">CtPuP5</strain>
    </source>
</reference>
<protein>
    <submittedName>
        <fullName evidence="1">Uncharacterized protein</fullName>
    </submittedName>
</protein>
<organism evidence="1">
    <name type="scientific">Myoviridae sp. ctPuP5</name>
    <dbReference type="NCBI Taxonomy" id="2823543"/>
    <lineage>
        <taxon>Viruses</taxon>
        <taxon>Duplodnaviria</taxon>
        <taxon>Heunggongvirae</taxon>
        <taxon>Uroviricota</taxon>
        <taxon>Caudoviricetes</taxon>
    </lineage>
</organism>
<dbReference type="EMBL" id="BK014662">
    <property type="protein sequence ID" value="DAD66519.1"/>
    <property type="molecule type" value="Genomic_DNA"/>
</dbReference>
<accession>A0A8S5L9F5</accession>
<evidence type="ECO:0000313" key="1">
    <source>
        <dbReference type="EMBL" id="DAD66519.1"/>
    </source>
</evidence>
<name>A0A8S5L9F5_9CAUD</name>
<proteinExistence type="predicted"/>